<evidence type="ECO:0000256" key="1">
    <source>
        <dbReference type="SAM" id="Phobius"/>
    </source>
</evidence>
<organism evidence="2 3">
    <name type="scientific">Aestuariibaculum marinum</name>
    <dbReference type="NCBI Taxonomy" id="2683592"/>
    <lineage>
        <taxon>Bacteria</taxon>
        <taxon>Pseudomonadati</taxon>
        <taxon>Bacteroidota</taxon>
        <taxon>Flavobacteriia</taxon>
        <taxon>Flavobacteriales</taxon>
        <taxon>Flavobacteriaceae</taxon>
    </lineage>
</organism>
<keyword evidence="3" id="KW-1185">Reference proteome</keyword>
<feature type="transmembrane region" description="Helical" evidence="1">
    <location>
        <begin position="79"/>
        <end position="100"/>
    </location>
</feature>
<comment type="caution">
    <text evidence="2">The sequence shown here is derived from an EMBL/GenBank/DDBJ whole genome shotgun (WGS) entry which is preliminary data.</text>
</comment>
<protein>
    <submittedName>
        <fullName evidence="2">Uncharacterized protein</fullName>
    </submittedName>
</protein>
<dbReference type="AlphaFoldDB" id="A0A8J6Q778"/>
<proteinExistence type="predicted"/>
<evidence type="ECO:0000313" key="2">
    <source>
        <dbReference type="EMBL" id="MBD0825504.1"/>
    </source>
</evidence>
<keyword evidence="1" id="KW-0812">Transmembrane</keyword>
<keyword evidence="1" id="KW-1133">Transmembrane helix</keyword>
<feature type="transmembrane region" description="Helical" evidence="1">
    <location>
        <begin position="46"/>
        <end position="64"/>
    </location>
</feature>
<feature type="transmembrane region" description="Helical" evidence="1">
    <location>
        <begin position="6"/>
        <end position="25"/>
    </location>
</feature>
<reference evidence="2 3" key="1">
    <citation type="journal article" date="2018" name="J. Microbiol.">
        <title>Aestuariibaculum marinum sp. nov., a marine bacterium isolated from seawater in South Korea.</title>
        <authorList>
            <person name="Choi J."/>
            <person name="Lee D."/>
            <person name="Jang J.H."/>
            <person name="Cha S."/>
            <person name="Seo T."/>
        </authorList>
    </citation>
    <scope>NUCLEOTIDE SEQUENCE [LARGE SCALE GENOMIC DNA]</scope>
    <source>
        <strain evidence="2 3">IP7</strain>
    </source>
</reference>
<dbReference type="Proteomes" id="UP000621516">
    <property type="component" value="Unassembled WGS sequence"/>
</dbReference>
<accession>A0A8J6Q778</accession>
<dbReference type="RefSeq" id="WP_188224794.1">
    <property type="nucleotide sequence ID" value="NZ_JACVXD010000022.1"/>
</dbReference>
<sequence length="114" mass="12712">MIVSDIGTVTVLVILLFGLPILWNAKKNGLWKSLNLIGLIKTINKSLIIQGIIGLVLIPLTWLWNSADFKFDSLITGTTYTYLVIGLFMYLPALGILNLIKLIVEKKLKNENAE</sequence>
<evidence type="ECO:0000313" key="3">
    <source>
        <dbReference type="Proteomes" id="UP000621516"/>
    </source>
</evidence>
<dbReference type="EMBL" id="JACVXD010000022">
    <property type="protein sequence ID" value="MBD0825504.1"/>
    <property type="molecule type" value="Genomic_DNA"/>
</dbReference>
<name>A0A8J6Q778_9FLAO</name>
<keyword evidence="1" id="KW-0472">Membrane</keyword>
<gene>
    <name evidence="2" type="ORF">ICJ85_15960</name>
</gene>